<reference evidence="2" key="2">
    <citation type="submission" date="2020-11" db="EMBL/GenBank/DDBJ databases">
        <title>Whole genome sequencing of Colletotrichum sp.</title>
        <authorList>
            <person name="Li H."/>
        </authorList>
    </citation>
    <scope>NUCLEOTIDE SEQUENCE</scope>
    <source>
        <strain evidence="2">CkLH20</strain>
    </source>
</reference>
<accession>A0A9P6I2X1</accession>
<sequence length="350" mass="38000">MKAVDFIRSQFKSLPYPTEDCAGRTVIVTGSNVGLGLEAARHFVRLNAAKVILGVRSTDKGEAAKTDIELTTGKRNVIEVWPLDQASFDSVKEFAARADRLPRLDCVVLNASIATSKRADAEGWESQVTVNVLSTFLLGLKLLPVLRRTGAQHNVTPKMVITASDASQMVSPNPSSSLVSGLSVLASSWILIFGRGQAKFHERNEEDIYKALNVNKSLSDRYNTTKLMQIVIARQMAIAADASGKGRVQITTLNPGFCSTALFRNVPFPLTVVVKVALKLVARSAEVGSRTIMAGAFAGEEAHGRYMSDCVVVKFPKLMQGEEGETMQGRVWEQTMELLEGVDSGLARNL</sequence>
<dbReference type="PANTHER" id="PTHR43157:SF31">
    <property type="entry name" value="PHOSPHATIDYLINOSITOL-GLYCAN BIOSYNTHESIS CLASS F PROTEIN"/>
    <property type="match status" value="1"/>
</dbReference>
<dbReference type="AlphaFoldDB" id="A0A9P6I2X1"/>
<keyword evidence="1" id="KW-0560">Oxidoreductase</keyword>
<dbReference type="InterPro" id="IPR036291">
    <property type="entry name" value="NAD(P)-bd_dom_sf"/>
</dbReference>
<dbReference type="SUPFAM" id="SSF51735">
    <property type="entry name" value="NAD(P)-binding Rossmann-fold domains"/>
    <property type="match status" value="1"/>
</dbReference>
<dbReference type="EMBL" id="JAATWM020000024">
    <property type="protein sequence ID" value="KAF9874835.1"/>
    <property type="molecule type" value="Genomic_DNA"/>
</dbReference>
<dbReference type="RefSeq" id="XP_038744296.1">
    <property type="nucleotide sequence ID" value="XM_038890246.1"/>
</dbReference>
<protein>
    <recommendedName>
        <fullName evidence="4">Short chain dehydrogenase atnD</fullName>
    </recommendedName>
</protein>
<organism evidence="2 3">
    <name type="scientific">Colletotrichum karsti</name>
    <dbReference type="NCBI Taxonomy" id="1095194"/>
    <lineage>
        <taxon>Eukaryota</taxon>
        <taxon>Fungi</taxon>
        <taxon>Dikarya</taxon>
        <taxon>Ascomycota</taxon>
        <taxon>Pezizomycotina</taxon>
        <taxon>Sordariomycetes</taxon>
        <taxon>Hypocreomycetidae</taxon>
        <taxon>Glomerellales</taxon>
        <taxon>Glomerellaceae</taxon>
        <taxon>Colletotrichum</taxon>
        <taxon>Colletotrichum boninense species complex</taxon>
    </lineage>
</organism>
<dbReference type="InterPro" id="IPR002347">
    <property type="entry name" value="SDR_fam"/>
</dbReference>
<dbReference type="PANTHER" id="PTHR43157">
    <property type="entry name" value="PHOSPHATIDYLINOSITOL-GLYCAN BIOSYNTHESIS CLASS F PROTEIN-RELATED"/>
    <property type="match status" value="1"/>
</dbReference>
<reference evidence="2" key="1">
    <citation type="submission" date="2020-03" db="EMBL/GenBank/DDBJ databases">
        <authorList>
            <person name="He L."/>
        </authorList>
    </citation>
    <scope>NUCLEOTIDE SEQUENCE</scope>
    <source>
        <strain evidence="2">CkLH20</strain>
    </source>
</reference>
<dbReference type="PRINTS" id="PR00081">
    <property type="entry name" value="GDHRDH"/>
</dbReference>
<dbReference type="OrthoDB" id="542013at2759"/>
<evidence type="ECO:0008006" key="4">
    <source>
        <dbReference type="Google" id="ProtNLM"/>
    </source>
</evidence>
<gene>
    <name evidence="2" type="ORF">CkaCkLH20_07529</name>
</gene>
<dbReference type="Gene3D" id="3.40.50.720">
    <property type="entry name" value="NAD(P)-binding Rossmann-like Domain"/>
    <property type="match status" value="1"/>
</dbReference>
<evidence type="ECO:0000256" key="1">
    <source>
        <dbReference type="ARBA" id="ARBA00023002"/>
    </source>
</evidence>
<dbReference type="GeneID" id="62163320"/>
<comment type="caution">
    <text evidence="2">The sequence shown here is derived from an EMBL/GenBank/DDBJ whole genome shotgun (WGS) entry which is preliminary data.</text>
</comment>
<name>A0A9P6I2X1_9PEZI</name>
<dbReference type="GO" id="GO:0016491">
    <property type="term" value="F:oxidoreductase activity"/>
    <property type="evidence" value="ECO:0007669"/>
    <property type="project" value="UniProtKB-KW"/>
</dbReference>
<evidence type="ECO:0000313" key="3">
    <source>
        <dbReference type="Proteomes" id="UP000781932"/>
    </source>
</evidence>
<evidence type="ECO:0000313" key="2">
    <source>
        <dbReference type="EMBL" id="KAF9874835.1"/>
    </source>
</evidence>
<dbReference type="Pfam" id="PF00106">
    <property type="entry name" value="adh_short"/>
    <property type="match status" value="1"/>
</dbReference>
<dbReference type="Proteomes" id="UP000781932">
    <property type="component" value="Unassembled WGS sequence"/>
</dbReference>
<proteinExistence type="predicted"/>
<keyword evidence="3" id="KW-1185">Reference proteome</keyword>